<reference evidence="2 3" key="1">
    <citation type="submission" date="2013-03" db="EMBL/GenBank/DDBJ databases">
        <title>The Genome Sequence of Cladophialophora carrionii CBS 160.54.</title>
        <authorList>
            <consortium name="The Broad Institute Genomics Platform"/>
            <person name="Cuomo C."/>
            <person name="de Hoog S."/>
            <person name="Gorbushina A."/>
            <person name="Walker B."/>
            <person name="Young S.K."/>
            <person name="Zeng Q."/>
            <person name="Gargeya S."/>
            <person name="Fitzgerald M."/>
            <person name="Haas B."/>
            <person name="Abouelleil A."/>
            <person name="Allen A.W."/>
            <person name="Alvarado L."/>
            <person name="Arachchi H.M."/>
            <person name="Berlin A.M."/>
            <person name="Chapman S.B."/>
            <person name="Gainer-Dewar J."/>
            <person name="Goldberg J."/>
            <person name="Griggs A."/>
            <person name="Gujja S."/>
            <person name="Hansen M."/>
            <person name="Howarth C."/>
            <person name="Imamovic A."/>
            <person name="Ireland A."/>
            <person name="Larimer J."/>
            <person name="McCowan C."/>
            <person name="Murphy C."/>
            <person name="Pearson M."/>
            <person name="Poon T.W."/>
            <person name="Priest M."/>
            <person name="Roberts A."/>
            <person name="Saif S."/>
            <person name="Shea T."/>
            <person name="Sisk P."/>
            <person name="Sykes S."/>
            <person name="Wortman J."/>
            <person name="Nusbaum C."/>
            <person name="Birren B."/>
        </authorList>
    </citation>
    <scope>NUCLEOTIDE SEQUENCE [LARGE SCALE GENOMIC DNA]</scope>
    <source>
        <strain evidence="2 3">CBS 160.54</strain>
    </source>
</reference>
<evidence type="ECO:0000313" key="2">
    <source>
        <dbReference type="EMBL" id="ETI26292.1"/>
    </source>
</evidence>
<keyword evidence="1" id="KW-0812">Transmembrane</keyword>
<proteinExistence type="predicted"/>
<dbReference type="AlphaFoldDB" id="V9DK25"/>
<dbReference type="GeneID" id="19981562"/>
<dbReference type="OrthoDB" id="4150603at2759"/>
<evidence type="ECO:0000313" key="3">
    <source>
        <dbReference type="Proteomes" id="UP000030678"/>
    </source>
</evidence>
<feature type="transmembrane region" description="Helical" evidence="1">
    <location>
        <begin position="60"/>
        <end position="81"/>
    </location>
</feature>
<accession>V9DK25</accession>
<name>V9DK25_9EURO</name>
<keyword evidence="1" id="KW-1133">Transmembrane helix</keyword>
<feature type="transmembrane region" description="Helical" evidence="1">
    <location>
        <begin position="23"/>
        <end position="48"/>
    </location>
</feature>
<dbReference type="RefSeq" id="XP_008725637.1">
    <property type="nucleotide sequence ID" value="XM_008727415.1"/>
</dbReference>
<organism evidence="2 3">
    <name type="scientific">Cladophialophora carrionii CBS 160.54</name>
    <dbReference type="NCBI Taxonomy" id="1279043"/>
    <lineage>
        <taxon>Eukaryota</taxon>
        <taxon>Fungi</taxon>
        <taxon>Dikarya</taxon>
        <taxon>Ascomycota</taxon>
        <taxon>Pezizomycotina</taxon>
        <taxon>Eurotiomycetes</taxon>
        <taxon>Chaetothyriomycetidae</taxon>
        <taxon>Chaetothyriales</taxon>
        <taxon>Herpotrichiellaceae</taxon>
        <taxon>Cladophialophora</taxon>
    </lineage>
</organism>
<keyword evidence="1" id="KW-0472">Membrane</keyword>
<dbReference type="VEuPathDB" id="FungiDB:G647_03069"/>
<evidence type="ECO:0000256" key="1">
    <source>
        <dbReference type="SAM" id="Phobius"/>
    </source>
</evidence>
<dbReference type="EMBL" id="KB822703">
    <property type="protein sequence ID" value="ETI26292.1"/>
    <property type="molecule type" value="Genomic_DNA"/>
</dbReference>
<dbReference type="HOGENOM" id="CLU_2222982_0_0_1"/>
<protein>
    <submittedName>
        <fullName evidence="2">Uncharacterized protein</fullName>
    </submittedName>
</protein>
<gene>
    <name evidence="2" type="ORF">G647_03069</name>
</gene>
<dbReference type="Proteomes" id="UP000030678">
    <property type="component" value="Unassembled WGS sequence"/>
</dbReference>
<sequence length="106" mass="11204">MRYSTRELDLSSAIDETFVRLDLIALCIIEAIWSICILGSVAAVISGLSNADANVSRRATATIVVAFICTVDAGLSISPTFDGVRFSPLGNSGHFVPGTWTTLIGL</sequence>